<evidence type="ECO:0000256" key="16">
    <source>
        <dbReference type="ARBA" id="ARBA00040370"/>
    </source>
</evidence>
<feature type="repeat" description="ANK" evidence="19">
    <location>
        <begin position="101"/>
        <end position="133"/>
    </location>
</feature>
<feature type="domain" description="HECT" evidence="21">
    <location>
        <begin position="535"/>
        <end position="859"/>
    </location>
</feature>
<keyword evidence="14" id="KW-0131">Cell cycle</keyword>
<evidence type="ECO:0000256" key="1">
    <source>
        <dbReference type="ARBA" id="ARBA00000885"/>
    </source>
</evidence>
<evidence type="ECO:0000256" key="12">
    <source>
        <dbReference type="ARBA" id="ARBA00023043"/>
    </source>
</evidence>
<dbReference type="SMART" id="SM00248">
    <property type="entry name" value="ANK"/>
    <property type="match status" value="5"/>
</dbReference>
<dbReference type="FunFam" id="1.25.40.20:FF:000256">
    <property type="entry name" value="HECT domain and ankyrin repeat containing E3 ubiquitin protein ligase 1"/>
    <property type="match status" value="1"/>
</dbReference>
<evidence type="ECO:0000313" key="22">
    <source>
        <dbReference type="Ensembl" id="ENSCCRP00015021948.1"/>
    </source>
</evidence>
<keyword evidence="6" id="KW-0963">Cytoplasm</keyword>
<dbReference type="InterPro" id="IPR000569">
    <property type="entry name" value="HECT_dom"/>
</dbReference>
<dbReference type="GO" id="GO:0005783">
    <property type="term" value="C:endoplasmic reticulum"/>
    <property type="evidence" value="ECO:0007669"/>
    <property type="project" value="UniProtKB-SubCell"/>
</dbReference>
<keyword evidence="10" id="KW-0256">Endoplasmic reticulum</keyword>
<dbReference type="FunFam" id="1.25.40.20:FF:000567">
    <property type="entry name" value="Uncharacterized protein"/>
    <property type="match status" value="1"/>
</dbReference>
<evidence type="ECO:0000259" key="21">
    <source>
        <dbReference type="PROSITE" id="PS50237"/>
    </source>
</evidence>
<dbReference type="InterPro" id="IPR002110">
    <property type="entry name" value="Ankyrin_rpt"/>
</dbReference>
<dbReference type="PRINTS" id="PR01415">
    <property type="entry name" value="ANKYRIN"/>
</dbReference>
<evidence type="ECO:0000256" key="11">
    <source>
        <dbReference type="ARBA" id="ARBA00023034"/>
    </source>
</evidence>
<evidence type="ECO:0000256" key="3">
    <source>
        <dbReference type="ARBA" id="ARBA00004496"/>
    </source>
</evidence>
<accession>A0A8C1TJJ1</accession>
<evidence type="ECO:0000256" key="13">
    <source>
        <dbReference type="ARBA" id="ARBA00023136"/>
    </source>
</evidence>
<dbReference type="PROSITE" id="PS50088">
    <property type="entry name" value="ANK_REPEAT"/>
    <property type="match status" value="5"/>
</dbReference>
<dbReference type="CDD" id="cd00078">
    <property type="entry name" value="HECTc"/>
    <property type="match status" value="1"/>
</dbReference>
<dbReference type="GO" id="GO:0061025">
    <property type="term" value="P:membrane fusion"/>
    <property type="evidence" value="ECO:0007669"/>
    <property type="project" value="TreeGrafter"/>
</dbReference>
<dbReference type="InterPro" id="IPR036770">
    <property type="entry name" value="Ankyrin_rpt-contain_sf"/>
</dbReference>
<comment type="catalytic activity">
    <reaction evidence="1">
        <text>S-ubiquitinyl-[E2 ubiquitin-conjugating enzyme]-L-cysteine + [acceptor protein]-L-lysine = [E2 ubiquitin-conjugating enzyme]-L-cysteine + N(6)-ubiquitinyl-[acceptor protein]-L-lysine.</text>
        <dbReference type="EC" id="2.3.2.26"/>
    </reaction>
</comment>
<feature type="repeat" description="ANK" evidence="19">
    <location>
        <begin position="134"/>
        <end position="166"/>
    </location>
</feature>
<dbReference type="PROSITE" id="PS50237">
    <property type="entry name" value="HECT"/>
    <property type="match status" value="1"/>
</dbReference>
<organism evidence="22 23">
    <name type="scientific">Cyprinus carpio</name>
    <name type="common">Common carp</name>
    <dbReference type="NCBI Taxonomy" id="7962"/>
    <lineage>
        <taxon>Eukaryota</taxon>
        <taxon>Metazoa</taxon>
        <taxon>Chordata</taxon>
        <taxon>Craniata</taxon>
        <taxon>Vertebrata</taxon>
        <taxon>Euteleostomi</taxon>
        <taxon>Actinopterygii</taxon>
        <taxon>Neopterygii</taxon>
        <taxon>Teleostei</taxon>
        <taxon>Ostariophysi</taxon>
        <taxon>Cypriniformes</taxon>
        <taxon>Cyprinidae</taxon>
        <taxon>Cyprininae</taxon>
        <taxon>Cyprinus</taxon>
    </lineage>
</organism>
<comment type="pathway">
    <text evidence="4">Protein modification; protein ubiquitination.</text>
</comment>
<evidence type="ECO:0000256" key="4">
    <source>
        <dbReference type="ARBA" id="ARBA00004906"/>
    </source>
</evidence>
<dbReference type="Proteomes" id="UP000694700">
    <property type="component" value="Unplaced"/>
</dbReference>
<dbReference type="Gene3D" id="3.30.2410.10">
    <property type="entry name" value="Hect, E3 ligase catalytic domain"/>
    <property type="match status" value="1"/>
</dbReference>
<evidence type="ECO:0000313" key="23">
    <source>
        <dbReference type="Proteomes" id="UP000694700"/>
    </source>
</evidence>
<feature type="repeat" description="ANK" evidence="19">
    <location>
        <begin position="68"/>
        <end position="100"/>
    </location>
</feature>
<dbReference type="Pfam" id="PF12796">
    <property type="entry name" value="Ank_2"/>
    <property type="match status" value="1"/>
</dbReference>
<dbReference type="InterPro" id="IPR050409">
    <property type="entry name" value="E3_ubiq-protein_ligase"/>
</dbReference>
<dbReference type="FunFam" id="3.30.2160.10:FF:000001">
    <property type="entry name" value="E3 ubiquitin-protein ligase NEDD4-like"/>
    <property type="match status" value="1"/>
</dbReference>
<dbReference type="Gene3D" id="3.30.2160.10">
    <property type="entry name" value="Hect, E3 ligase catalytic domain"/>
    <property type="match status" value="1"/>
</dbReference>
<feature type="repeat" description="ANK" evidence="19">
    <location>
        <begin position="167"/>
        <end position="199"/>
    </location>
</feature>
<evidence type="ECO:0000256" key="5">
    <source>
        <dbReference type="ARBA" id="ARBA00012485"/>
    </source>
</evidence>
<evidence type="ECO:0000256" key="15">
    <source>
        <dbReference type="ARBA" id="ARBA00037859"/>
    </source>
</evidence>
<evidence type="ECO:0000256" key="8">
    <source>
        <dbReference type="ARBA" id="ARBA00022737"/>
    </source>
</evidence>
<dbReference type="SMART" id="SM00119">
    <property type="entry name" value="HECTc"/>
    <property type="match status" value="1"/>
</dbReference>
<feature type="repeat" description="ANK" evidence="19">
    <location>
        <begin position="200"/>
        <end position="225"/>
    </location>
</feature>
<keyword evidence="9 20" id="KW-0833">Ubl conjugation pathway</keyword>
<dbReference type="PANTHER" id="PTHR11254">
    <property type="entry name" value="HECT DOMAIN UBIQUITIN-PROTEIN LIGASE"/>
    <property type="match status" value="1"/>
</dbReference>
<comment type="subcellular location">
    <subcellularLocation>
        <location evidence="3">Cytoplasm</location>
    </subcellularLocation>
    <subcellularLocation>
        <location evidence="2">Endoplasmic reticulum</location>
    </subcellularLocation>
    <subcellularLocation>
        <location evidence="15">Golgi apparatus</location>
        <location evidence="15">Golgi stack membrane</location>
    </subcellularLocation>
</comment>
<evidence type="ECO:0000256" key="18">
    <source>
        <dbReference type="ARBA" id="ARBA00042378"/>
    </source>
</evidence>
<evidence type="ECO:0000256" key="19">
    <source>
        <dbReference type="PROSITE-ProRule" id="PRU00023"/>
    </source>
</evidence>
<dbReference type="InterPro" id="IPR035983">
    <property type="entry name" value="Hect_E3_ubiquitin_ligase"/>
</dbReference>
<evidence type="ECO:0000256" key="14">
    <source>
        <dbReference type="ARBA" id="ARBA00023306"/>
    </source>
</evidence>
<dbReference type="GO" id="GO:0000139">
    <property type="term" value="C:Golgi membrane"/>
    <property type="evidence" value="ECO:0007669"/>
    <property type="project" value="TreeGrafter"/>
</dbReference>
<evidence type="ECO:0000256" key="10">
    <source>
        <dbReference type="ARBA" id="ARBA00022824"/>
    </source>
</evidence>
<dbReference type="GO" id="GO:0061630">
    <property type="term" value="F:ubiquitin protein ligase activity"/>
    <property type="evidence" value="ECO:0007669"/>
    <property type="project" value="UniProtKB-EC"/>
</dbReference>
<keyword evidence="13" id="KW-0472">Membrane</keyword>
<dbReference type="SUPFAM" id="SSF56204">
    <property type="entry name" value="Hect, E3 ligase catalytic domain"/>
    <property type="match status" value="1"/>
</dbReference>
<dbReference type="GO" id="GO:0032580">
    <property type="term" value="C:Golgi cisterna membrane"/>
    <property type="evidence" value="ECO:0007669"/>
    <property type="project" value="UniProtKB-SubCell"/>
</dbReference>
<feature type="active site" description="Glycyl thioester intermediate" evidence="20">
    <location>
        <position position="826"/>
    </location>
</feature>
<evidence type="ECO:0000256" key="20">
    <source>
        <dbReference type="PROSITE-ProRule" id="PRU00104"/>
    </source>
</evidence>
<keyword evidence="7" id="KW-0808">Transferase</keyword>
<evidence type="ECO:0000256" key="9">
    <source>
        <dbReference type="ARBA" id="ARBA00022786"/>
    </source>
</evidence>
<evidence type="ECO:0000256" key="7">
    <source>
        <dbReference type="ARBA" id="ARBA00022679"/>
    </source>
</evidence>
<dbReference type="EC" id="2.3.2.26" evidence="5"/>
<dbReference type="GO" id="GO:0005634">
    <property type="term" value="C:nucleus"/>
    <property type="evidence" value="ECO:0007669"/>
    <property type="project" value="TreeGrafter"/>
</dbReference>
<keyword evidence="12 19" id="KW-0040">ANK repeat</keyword>
<dbReference type="Ensembl" id="ENSCCRT00015022756.1">
    <property type="protein sequence ID" value="ENSCCRP00015021948.1"/>
    <property type="gene ID" value="ENSCCRG00015008612.1"/>
</dbReference>
<name>A0A8C1TJJ1_CYPCA</name>
<dbReference type="GO" id="GO:0007030">
    <property type="term" value="P:Golgi organization"/>
    <property type="evidence" value="ECO:0007669"/>
    <property type="project" value="TreeGrafter"/>
</dbReference>
<evidence type="ECO:0000256" key="17">
    <source>
        <dbReference type="ARBA" id="ARBA00041409"/>
    </source>
</evidence>
<reference evidence="22" key="1">
    <citation type="submission" date="2025-08" db="UniProtKB">
        <authorList>
            <consortium name="Ensembl"/>
        </authorList>
    </citation>
    <scope>IDENTIFICATION</scope>
</reference>
<dbReference type="Pfam" id="PF00632">
    <property type="entry name" value="HECT"/>
    <property type="match status" value="1"/>
</dbReference>
<dbReference type="Gene3D" id="3.90.1750.10">
    <property type="entry name" value="Hect, E3 ligase catalytic domains"/>
    <property type="match status" value="1"/>
</dbReference>
<evidence type="ECO:0000256" key="2">
    <source>
        <dbReference type="ARBA" id="ARBA00004240"/>
    </source>
</evidence>
<keyword evidence="8" id="KW-0677">Repeat</keyword>
<dbReference type="Pfam" id="PF13637">
    <property type="entry name" value="Ank_4"/>
    <property type="match status" value="1"/>
</dbReference>
<dbReference type="PROSITE" id="PS50297">
    <property type="entry name" value="ANK_REP_REGION"/>
    <property type="match status" value="4"/>
</dbReference>
<dbReference type="GO" id="GO:0000209">
    <property type="term" value="P:protein polyubiquitination"/>
    <property type="evidence" value="ECO:0007669"/>
    <property type="project" value="TreeGrafter"/>
</dbReference>
<dbReference type="GO" id="GO:0006511">
    <property type="term" value="P:ubiquitin-dependent protein catabolic process"/>
    <property type="evidence" value="ECO:0007669"/>
    <property type="project" value="TreeGrafter"/>
</dbReference>
<dbReference type="FunFam" id="3.90.1750.10:FF:000026">
    <property type="entry name" value="E3 ubiquitin-protein ligase HACE1"/>
    <property type="match status" value="1"/>
</dbReference>
<evidence type="ECO:0000256" key="6">
    <source>
        <dbReference type="ARBA" id="ARBA00022490"/>
    </source>
</evidence>
<sequence length="859" mass="96500">MERAMEHLNVQLSRLTRSLRRARTVELPEDSETAVYTLMPMVMADQHRSVSELLLNSKFDVNYAFGRVKRSLLHIAANCGSVECLVLLLRRGANPNYQDISGCTPLHLAARNGQKKCMSRLLEYNADVNICNNEGLTAIHWLAVNGRTELLHDLVQHVSNVDVEDAMGQTALHVACQNGHKTTVQCLLESGADINRPNVSGATPLYFACSHGQRDTAQILLLRGAKYLPDKNGVTPLDLCVQLRQVLEHVSQQSDSSYQRMLTSLAEVATTNGHKLLSLSSNFEVQTKSLLRIIRIFCHVFCLGPSSPNNGNDMGYNGNKTPRNQVFKPLELLWHSLDEWLVLISTELDKESTDATTSSSGNDIASLFLKKREVDPSVSSENPPLLLDAESVMKTPEGYTDGQDVISMIANRLSAVIQAFYMCCSCQMPHGMTSPRFIEFVCKHDEVLKCFVTRNPKIIFNHFHFLLECPELMSRFMHIIKGQPFKDRCEWFYEHLLAGQPDSDMVHRPVNENDILLVHRDSLFRSSCEVVSKSSNEKLKQGIAVRFHGEEGMGQGVVREWFDILSNEIINPDYALFTQSADGTTFQPNSNSSVNPDHLNYFGFAGQILGLALYHRQLVNIYFTRSFYKHILGIPVSYQDVSSIDPEYAKNLQWILDNDISDLGLELTFSVETDVFGTMEEVPLKPGGTAIQVTQDNKAEYVQLVTELRMTRAIQPQINAFLQGFHTFIPPSLIQLFDEYELVSRFLLSSLHETPASISLYSYVWFWEVVENLTQEERVLLLQFVTGSSRVPHGGFAFLMGGSGLQKFTIAAVPYTSNLLPTSSTCINMLKLPEYPSKDVLRDRLLVALHCGSYGYAMA</sequence>
<keyword evidence="11" id="KW-0333">Golgi apparatus</keyword>
<proteinExistence type="predicted"/>
<dbReference type="PANTHER" id="PTHR11254:SF363">
    <property type="entry name" value="E3 UBIQUITIN-PROTEIN LIGASE HACE1"/>
    <property type="match status" value="1"/>
</dbReference>
<dbReference type="FunFam" id="3.90.1750.10:FF:000019">
    <property type="entry name" value="E3 ubiquitin-protein ligase HACE1 isoform X1"/>
    <property type="match status" value="1"/>
</dbReference>
<dbReference type="SUPFAM" id="SSF48403">
    <property type="entry name" value="Ankyrin repeat"/>
    <property type="match status" value="1"/>
</dbReference>
<dbReference type="Pfam" id="PF00023">
    <property type="entry name" value="Ank"/>
    <property type="match status" value="1"/>
</dbReference>
<dbReference type="FunFam" id="3.30.2410.10:FF:000016">
    <property type="entry name" value="E3 ubiquitin-protein ligase HACE1 isoform X1"/>
    <property type="match status" value="1"/>
</dbReference>
<dbReference type="Gene3D" id="1.25.40.20">
    <property type="entry name" value="Ankyrin repeat-containing domain"/>
    <property type="match status" value="2"/>
</dbReference>
<protein>
    <recommendedName>
        <fullName evidence="16">E3 ubiquitin-protein ligase HACE1</fullName>
        <ecNumber evidence="5">2.3.2.26</ecNumber>
    </recommendedName>
    <alternativeName>
        <fullName evidence="18">HECT domain and ankyrin repeat-containing E3 ubiquitin-protein ligase 1</fullName>
    </alternativeName>
    <alternativeName>
        <fullName evidence="17">HECT-type E3 ubiquitin transferase HACE1</fullName>
    </alternativeName>
</protein>
<dbReference type="AlphaFoldDB" id="A0A8C1TJJ1"/>